<sequence>MLSGYNTDSRGLAWLHPCLADERAEFAVTFNPLRDSFPNAPEEVYARLRDGSPVHYSRLLDCWVVTRYEDVDHLLREDGVFRSDPRSATQDLIDPYTMLDPDRPSLFMLDPPGHTRLRTAVRGAFGPQAMRRLTPRLKGGPRPARGELRGPVAMVTVDATQDEAVVTWHILTSLPAGRQA</sequence>
<gene>
    <name evidence="2" type="ORF">O1G22_43650</name>
</gene>
<dbReference type="RefSeq" id="WP_270086816.1">
    <property type="nucleotide sequence ID" value="NZ_CP115301.1"/>
</dbReference>
<dbReference type="EMBL" id="CP115301">
    <property type="protein sequence ID" value="WBO69639.1"/>
    <property type="molecule type" value="Genomic_DNA"/>
</dbReference>
<dbReference type="Proteomes" id="UP001212326">
    <property type="component" value="Plasmid punmamed1"/>
</dbReference>
<dbReference type="Gene3D" id="1.10.630.10">
    <property type="entry name" value="Cytochrome P450"/>
    <property type="match status" value="1"/>
</dbReference>
<comment type="similarity">
    <text evidence="1">Belongs to the cytochrome P450 family.</text>
</comment>
<geneLocation type="plasmid" evidence="2 3">
    <name>punmamed1</name>
</geneLocation>
<protein>
    <recommendedName>
        <fullName evidence="4">Cytochrome P450</fullName>
    </recommendedName>
</protein>
<keyword evidence="2" id="KW-0614">Plasmid</keyword>
<dbReference type="PANTHER" id="PTHR46696">
    <property type="entry name" value="P450, PUTATIVE (EUROFUNG)-RELATED"/>
    <property type="match status" value="1"/>
</dbReference>
<proteinExistence type="inferred from homology"/>
<organism evidence="2 3">
    <name type="scientific">Streptomyces camelliae</name>
    <dbReference type="NCBI Taxonomy" id="3004093"/>
    <lineage>
        <taxon>Bacteria</taxon>
        <taxon>Bacillati</taxon>
        <taxon>Actinomycetota</taxon>
        <taxon>Actinomycetes</taxon>
        <taxon>Kitasatosporales</taxon>
        <taxon>Streptomycetaceae</taxon>
        <taxon>Streptomyces</taxon>
    </lineage>
</organism>
<evidence type="ECO:0000313" key="2">
    <source>
        <dbReference type="EMBL" id="WBO69639.1"/>
    </source>
</evidence>
<dbReference type="SUPFAM" id="SSF48264">
    <property type="entry name" value="Cytochrome P450"/>
    <property type="match status" value="1"/>
</dbReference>
<evidence type="ECO:0008006" key="4">
    <source>
        <dbReference type="Google" id="ProtNLM"/>
    </source>
</evidence>
<reference evidence="2 3" key="1">
    <citation type="submission" date="2022-12" db="EMBL/GenBank/DDBJ databases">
        <title>HUAS 2-6.</title>
        <authorList>
            <person name="Mo P."/>
        </authorList>
    </citation>
    <scope>NUCLEOTIDE SEQUENCE [LARGE SCALE GENOMIC DNA]</scope>
    <source>
        <strain evidence="2 3">HUAS 2-6</strain>
        <plasmid evidence="2 3">punmamed1</plasmid>
    </source>
</reference>
<evidence type="ECO:0000256" key="1">
    <source>
        <dbReference type="ARBA" id="ARBA00010617"/>
    </source>
</evidence>
<dbReference type="PANTHER" id="PTHR46696:SF1">
    <property type="entry name" value="CYTOCHROME P450 YJIB-RELATED"/>
    <property type="match status" value="1"/>
</dbReference>
<keyword evidence="3" id="KW-1185">Reference proteome</keyword>
<name>A0ABY7PG69_9ACTN</name>
<accession>A0ABY7PG69</accession>
<evidence type="ECO:0000313" key="3">
    <source>
        <dbReference type="Proteomes" id="UP001212326"/>
    </source>
</evidence>
<dbReference type="InterPro" id="IPR036396">
    <property type="entry name" value="Cyt_P450_sf"/>
</dbReference>